<keyword evidence="11" id="KW-0282">Flagellum</keyword>
<evidence type="ECO:0000256" key="4">
    <source>
        <dbReference type="ARBA" id="ARBA00022448"/>
    </source>
</evidence>
<comment type="subcellular location">
    <subcellularLocation>
        <location evidence="1">Cell membrane</location>
        <topology evidence="1">Peripheral membrane protein</topology>
        <orientation evidence="1">Cytoplasmic side</orientation>
    </subcellularLocation>
</comment>
<evidence type="ECO:0000256" key="5">
    <source>
        <dbReference type="ARBA" id="ARBA00022475"/>
    </source>
</evidence>
<organism evidence="11 12">
    <name type="scientific">Bacillus carboniphilus</name>
    <dbReference type="NCBI Taxonomy" id="86663"/>
    <lineage>
        <taxon>Bacteria</taxon>
        <taxon>Bacillati</taxon>
        <taxon>Bacillota</taxon>
        <taxon>Bacilli</taxon>
        <taxon>Bacillales</taxon>
        <taxon>Bacillaceae</taxon>
        <taxon>Bacillus</taxon>
    </lineage>
</organism>
<keyword evidence="8" id="KW-0653">Protein transport</keyword>
<keyword evidence="12" id="KW-1185">Reference proteome</keyword>
<evidence type="ECO:0000256" key="8">
    <source>
        <dbReference type="ARBA" id="ARBA00022927"/>
    </source>
</evidence>
<keyword evidence="9" id="KW-0472">Membrane</keyword>
<dbReference type="RefSeq" id="WP_226538334.1">
    <property type="nucleotide sequence ID" value="NZ_CP129013.1"/>
</dbReference>
<proteinExistence type="inferred from homology"/>
<keyword evidence="5" id="KW-1003">Cell membrane</keyword>
<keyword evidence="6" id="KW-0145">Chemotaxis</keyword>
<name>A0ABY9JVX9_9BACI</name>
<evidence type="ECO:0000256" key="6">
    <source>
        <dbReference type="ARBA" id="ARBA00022500"/>
    </source>
</evidence>
<evidence type="ECO:0000313" key="11">
    <source>
        <dbReference type="EMBL" id="WLR43540.1"/>
    </source>
</evidence>
<evidence type="ECO:0000256" key="1">
    <source>
        <dbReference type="ARBA" id="ARBA00004413"/>
    </source>
</evidence>
<gene>
    <name evidence="11" type="primary">fliJ</name>
    <name evidence="11" type="ORF">LC087_05080</name>
</gene>
<keyword evidence="10" id="KW-1006">Bacterial flagellum protein export</keyword>
<evidence type="ECO:0000256" key="2">
    <source>
        <dbReference type="ARBA" id="ARBA00010004"/>
    </source>
</evidence>
<evidence type="ECO:0000256" key="9">
    <source>
        <dbReference type="ARBA" id="ARBA00023136"/>
    </source>
</evidence>
<keyword evidence="11" id="KW-0969">Cilium</keyword>
<dbReference type="InterPro" id="IPR053716">
    <property type="entry name" value="Flag_assembly_chemotaxis_eff"/>
</dbReference>
<keyword evidence="4" id="KW-0813">Transport</keyword>
<keyword evidence="11" id="KW-0966">Cell projection</keyword>
<evidence type="ECO:0000256" key="7">
    <source>
        <dbReference type="ARBA" id="ARBA00022795"/>
    </source>
</evidence>
<dbReference type="InterPro" id="IPR012823">
    <property type="entry name" value="Flagell_FliJ"/>
</dbReference>
<dbReference type="Proteomes" id="UP001197974">
    <property type="component" value="Chromosome"/>
</dbReference>
<dbReference type="Pfam" id="PF02050">
    <property type="entry name" value="FliJ"/>
    <property type="match status" value="1"/>
</dbReference>
<keyword evidence="7" id="KW-1005">Bacterial flagellum biogenesis</keyword>
<dbReference type="NCBIfam" id="TIGR02473">
    <property type="entry name" value="flagell_FliJ"/>
    <property type="match status" value="1"/>
</dbReference>
<comment type="similarity">
    <text evidence="2">Belongs to the FliJ family.</text>
</comment>
<evidence type="ECO:0000256" key="3">
    <source>
        <dbReference type="ARBA" id="ARBA00020392"/>
    </source>
</evidence>
<evidence type="ECO:0000256" key="10">
    <source>
        <dbReference type="ARBA" id="ARBA00023225"/>
    </source>
</evidence>
<protein>
    <recommendedName>
        <fullName evidence="3">Flagellar FliJ protein</fullName>
    </recommendedName>
</protein>
<dbReference type="EMBL" id="CP129013">
    <property type="protein sequence ID" value="WLR43540.1"/>
    <property type="molecule type" value="Genomic_DNA"/>
</dbReference>
<dbReference type="Gene3D" id="1.10.287.1700">
    <property type="match status" value="1"/>
</dbReference>
<reference evidence="11 12" key="1">
    <citation type="submission" date="2023-06" db="EMBL/GenBank/DDBJ databases">
        <title>Five Gram-positive bacteria isolated from mangrove sediments in Shenzhen, Guangdong, China.</title>
        <authorList>
            <person name="Yu S."/>
            <person name="Zheng W."/>
            <person name="Huang Y."/>
        </authorList>
    </citation>
    <scope>NUCLEOTIDE SEQUENCE [LARGE SCALE GENOMIC DNA]</scope>
    <source>
        <strain evidence="11 12">SaN35-3</strain>
    </source>
</reference>
<sequence length="144" mass="17527">MSHFRYQTLLRIKEQEQVRAKEEYQQSLEQFEQMAWKLYDSLQKKEMLLNHSMQKLDKGLPIQELKSQQQFLDNLEQTISHYQKLVSIYRTNMNQKHQKVTEKTIDVKKFQKMKENVENKKRLEMSLQEMKSLDELANLSFVRN</sequence>
<accession>A0ABY9JVX9</accession>
<evidence type="ECO:0000313" key="12">
    <source>
        <dbReference type="Proteomes" id="UP001197974"/>
    </source>
</evidence>